<feature type="domain" description="4Fe-4S ferredoxin-type" evidence="5">
    <location>
        <begin position="36"/>
        <end position="64"/>
    </location>
</feature>
<dbReference type="PANTHER" id="PTHR11615">
    <property type="entry name" value="NITRATE, FORMATE, IRON DEHYDROGENASE"/>
    <property type="match status" value="1"/>
</dbReference>
<protein>
    <submittedName>
        <fullName evidence="7">Ferredoxin</fullName>
    </submittedName>
</protein>
<keyword evidence="3" id="KW-0408">Iron</keyword>
<keyword evidence="2" id="KW-0479">Metal-binding</keyword>
<dbReference type="Pfam" id="PF04060">
    <property type="entry name" value="FeS"/>
    <property type="match status" value="1"/>
</dbReference>
<keyword evidence="8" id="KW-1185">Reference proteome</keyword>
<dbReference type="SUPFAM" id="SSF54862">
    <property type="entry name" value="4Fe-4S ferredoxins"/>
    <property type="match status" value="1"/>
</dbReference>
<dbReference type="InterPro" id="IPR017896">
    <property type="entry name" value="4Fe4S_Fe-S-bd"/>
</dbReference>
<sequence length="436" mass="47414">MKKYFHSVRLLPDRCKGCVSCIKRCPTEAIRIRSGKAKIIESRCIDCGECIRRCSNHAKSAITDSIEDLSRFRYNIALPAPTLYAQFGADTPIEAILCGLKKLGFDAVFEVARGAEFVSRAIREYLAKGGYCRPAISSACPAVVRLIQVNFPELIDHLVPFAAPVEVAAKLARELARRREGLNPSDIGVWFITPCPAKMTAVRQPLGAEQSHISGAIAISKIYGDLLKSLPTEPADPACPRATHLGVGWAVSGGEASTLAPIHSLVIDEIHRVSEALDQVALGKLKHVDYIEALACAGGCIGGPLTVENRYVAEERMQHRAQGKQPVPVEDEMLEAVYRDVVDDGRLAIEPQPVMRMDDDIYQAISKVEVMEKTLGRLPGLDCGSCGSPSCKALAEDIAQGIASETDCVFKLREKVRDLAQEMVSLAEKLPPSLNK</sequence>
<dbReference type="PROSITE" id="PS51379">
    <property type="entry name" value="4FE4S_FER_2"/>
    <property type="match status" value="2"/>
</dbReference>
<dbReference type="InterPro" id="IPR009016">
    <property type="entry name" value="Fe_hydrogenase"/>
</dbReference>
<dbReference type="Pfam" id="PF13237">
    <property type="entry name" value="Fer4_10"/>
    <property type="match status" value="1"/>
</dbReference>
<dbReference type="GO" id="GO:0046872">
    <property type="term" value="F:metal ion binding"/>
    <property type="evidence" value="ECO:0007669"/>
    <property type="project" value="UniProtKB-KW"/>
</dbReference>
<dbReference type="Pfam" id="PF02906">
    <property type="entry name" value="Fe_hyd_lg_C"/>
    <property type="match status" value="1"/>
</dbReference>
<dbReference type="STRING" id="1794912.AXX12_10370"/>
<accession>A0A154BS22</accession>
<evidence type="ECO:0000256" key="3">
    <source>
        <dbReference type="ARBA" id="ARBA00023004"/>
    </source>
</evidence>
<dbReference type="Gene3D" id="1.10.15.40">
    <property type="entry name" value="Electron transport complex subunit B, putative Fe-S cluster"/>
    <property type="match status" value="1"/>
</dbReference>
<evidence type="ECO:0000256" key="2">
    <source>
        <dbReference type="ARBA" id="ARBA00022723"/>
    </source>
</evidence>
<dbReference type="InterPro" id="IPR004108">
    <property type="entry name" value="Fe_hydrogenase_lsu_C"/>
</dbReference>
<dbReference type="SUPFAM" id="SSF53920">
    <property type="entry name" value="Fe-only hydrogenase"/>
    <property type="match status" value="1"/>
</dbReference>
<dbReference type="Gene3D" id="3.40.950.10">
    <property type="entry name" value="Fe-only Hydrogenase (Larger Subunit), Chain L, domain 3"/>
    <property type="match status" value="1"/>
</dbReference>
<dbReference type="InterPro" id="IPR007202">
    <property type="entry name" value="4Fe-4S_dom"/>
</dbReference>
<dbReference type="GO" id="GO:0051539">
    <property type="term" value="F:4 iron, 4 sulfur cluster binding"/>
    <property type="evidence" value="ECO:0007669"/>
    <property type="project" value="UniProtKB-KW"/>
</dbReference>
<dbReference type="OrthoDB" id="9798098at2"/>
<dbReference type="Proteomes" id="UP000076268">
    <property type="component" value="Unassembled WGS sequence"/>
</dbReference>
<feature type="domain" description="4Fe-4S ferredoxin-type" evidence="5">
    <location>
        <begin position="6"/>
        <end position="35"/>
    </location>
</feature>
<dbReference type="InterPro" id="IPR017900">
    <property type="entry name" value="4Fe4S_Fe_S_CS"/>
</dbReference>
<dbReference type="InterPro" id="IPR050340">
    <property type="entry name" value="Cytosolic_Fe-S_CAF"/>
</dbReference>
<dbReference type="AlphaFoldDB" id="A0A154BS22"/>
<evidence type="ECO:0000259" key="5">
    <source>
        <dbReference type="PROSITE" id="PS51379"/>
    </source>
</evidence>
<evidence type="ECO:0000256" key="1">
    <source>
        <dbReference type="ARBA" id="ARBA00022485"/>
    </source>
</evidence>
<evidence type="ECO:0000259" key="6">
    <source>
        <dbReference type="PROSITE" id="PS51656"/>
    </source>
</evidence>
<evidence type="ECO:0000313" key="8">
    <source>
        <dbReference type="Proteomes" id="UP000076268"/>
    </source>
</evidence>
<gene>
    <name evidence="7" type="ORF">AXX12_10370</name>
</gene>
<proteinExistence type="predicted"/>
<dbReference type="PROSITE" id="PS51656">
    <property type="entry name" value="4FE4S"/>
    <property type="match status" value="1"/>
</dbReference>
<keyword evidence="1" id="KW-0004">4Fe-4S</keyword>
<dbReference type="PROSITE" id="PS00198">
    <property type="entry name" value="4FE4S_FER_1"/>
    <property type="match status" value="1"/>
</dbReference>
<dbReference type="EMBL" id="LSGP01000017">
    <property type="protein sequence ID" value="KYZ76804.1"/>
    <property type="molecule type" value="Genomic_DNA"/>
</dbReference>
<evidence type="ECO:0000256" key="4">
    <source>
        <dbReference type="ARBA" id="ARBA00023014"/>
    </source>
</evidence>
<dbReference type="RefSeq" id="WP_066242893.1">
    <property type="nucleotide sequence ID" value="NZ_LSGP01000017.1"/>
</dbReference>
<evidence type="ECO:0000313" key="7">
    <source>
        <dbReference type="EMBL" id="KYZ76804.1"/>
    </source>
</evidence>
<dbReference type="Gene3D" id="3.30.70.20">
    <property type="match status" value="1"/>
</dbReference>
<name>A0A154BS22_ANASB</name>
<feature type="domain" description="4Fe-4S" evidence="6">
    <location>
        <begin position="366"/>
        <end position="425"/>
    </location>
</feature>
<comment type="caution">
    <text evidence="7">The sequence shown here is derived from an EMBL/GenBank/DDBJ whole genome shotgun (WGS) entry which is preliminary data.</text>
</comment>
<reference evidence="7 8" key="1">
    <citation type="submission" date="2016-02" db="EMBL/GenBank/DDBJ databases">
        <title>Anaerosporomusa subterraneum gen. nov., sp. nov., a spore-forming obligate anaerobe isolated from saprolite.</title>
        <authorList>
            <person name="Choi J.K."/>
            <person name="Shah M."/>
            <person name="Yee N."/>
        </authorList>
    </citation>
    <scope>NUCLEOTIDE SEQUENCE [LARGE SCALE GENOMIC DNA]</scope>
    <source>
        <strain evidence="7 8">RU4</strain>
    </source>
</reference>
<organism evidence="7 8">
    <name type="scientific">Anaerosporomusa subterranea</name>
    <dbReference type="NCBI Taxonomy" id="1794912"/>
    <lineage>
        <taxon>Bacteria</taxon>
        <taxon>Bacillati</taxon>
        <taxon>Bacillota</taxon>
        <taxon>Negativicutes</taxon>
        <taxon>Acetonemataceae</taxon>
        <taxon>Anaerosporomusa</taxon>
    </lineage>
</organism>
<keyword evidence="4" id="KW-0411">Iron-sulfur</keyword>